<dbReference type="GO" id="GO:0004362">
    <property type="term" value="F:glutathione-disulfide reductase (NADPH) activity"/>
    <property type="evidence" value="ECO:0007669"/>
    <property type="project" value="TreeGrafter"/>
</dbReference>
<dbReference type="GO" id="GO:0005739">
    <property type="term" value="C:mitochondrion"/>
    <property type="evidence" value="ECO:0007669"/>
    <property type="project" value="TreeGrafter"/>
</dbReference>
<dbReference type="InterPro" id="IPR004099">
    <property type="entry name" value="Pyr_nucl-diS_OxRdtase_dimer"/>
</dbReference>
<dbReference type="RefSeq" id="XP_037890814.1">
    <property type="nucleotide sequence ID" value="XM_038034886.1"/>
</dbReference>
<protein>
    <submittedName>
        <fullName evidence="11">Thioredoxin reductase 1, mitochondrial-like</fullName>
    </submittedName>
</protein>
<keyword evidence="5" id="KW-1015">Disulfide bond</keyword>
<dbReference type="SUPFAM" id="SSF51905">
    <property type="entry name" value="FAD/NAD(P)-binding domain"/>
    <property type="match status" value="1"/>
</dbReference>
<name>A0A9C5Z6L3_9MUSC</name>
<dbReference type="InterPro" id="IPR046952">
    <property type="entry name" value="GSHR/TRXR-like"/>
</dbReference>
<dbReference type="InterPro" id="IPR016156">
    <property type="entry name" value="FAD/NAD-linked_Rdtase_dimer_sf"/>
</dbReference>
<dbReference type="Gene3D" id="3.50.50.60">
    <property type="entry name" value="FAD/NAD(P)-binding domain"/>
    <property type="match status" value="2"/>
</dbReference>
<dbReference type="AlphaFoldDB" id="A0A9C5Z6L3"/>
<dbReference type="GO" id="GO:0005829">
    <property type="term" value="C:cytosol"/>
    <property type="evidence" value="ECO:0007669"/>
    <property type="project" value="TreeGrafter"/>
</dbReference>
<keyword evidence="2" id="KW-0285">Flavoprotein</keyword>
<organism evidence="10 11">
    <name type="scientific">Glossina fuscipes</name>
    <dbReference type="NCBI Taxonomy" id="7396"/>
    <lineage>
        <taxon>Eukaryota</taxon>
        <taxon>Metazoa</taxon>
        <taxon>Ecdysozoa</taxon>
        <taxon>Arthropoda</taxon>
        <taxon>Hexapoda</taxon>
        <taxon>Insecta</taxon>
        <taxon>Pterygota</taxon>
        <taxon>Neoptera</taxon>
        <taxon>Endopterygota</taxon>
        <taxon>Diptera</taxon>
        <taxon>Brachycera</taxon>
        <taxon>Muscomorpha</taxon>
        <taxon>Hippoboscoidea</taxon>
        <taxon>Glossinidae</taxon>
        <taxon>Glossina</taxon>
    </lineage>
</organism>
<dbReference type="PANTHER" id="PTHR42737:SF7">
    <property type="entry name" value="THIOREDOXIN-DISULFIDE REDUCTASE"/>
    <property type="match status" value="1"/>
</dbReference>
<dbReference type="GeneID" id="119638220"/>
<dbReference type="Proteomes" id="UP000092443">
    <property type="component" value="Unplaced"/>
</dbReference>
<feature type="binding site" evidence="7">
    <location>
        <position position="284"/>
    </location>
    <ligand>
        <name>NAD(+)</name>
        <dbReference type="ChEBI" id="CHEBI:57540"/>
    </ligand>
</feature>
<dbReference type="GO" id="GO:0006749">
    <property type="term" value="P:glutathione metabolic process"/>
    <property type="evidence" value="ECO:0007669"/>
    <property type="project" value="TreeGrafter"/>
</dbReference>
<evidence type="ECO:0000259" key="8">
    <source>
        <dbReference type="Pfam" id="PF02852"/>
    </source>
</evidence>
<keyword evidence="7" id="KW-0547">Nucleotide-binding</keyword>
<dbReference type="PIRSF" id="PIRSF000350">
    <property type="entry name" value="Mercury_reductase_MerA"/>
    <property type="match status" value="1"/>
</dbReference>
<keyword evidence="3 7" id="KW-0274">FAD</keyword>
<dbReference type="GO" id="GO:0050660">
    <property type="term" value="F:flavin adenine dinucleotide binding"/>
    <property type="evidence" value="ECO:0007669"/>
    <property type="project" value="InterPro"/>
</dbReference>
<reference evidence="11" key="1">
    <citation type="submission" date="2025-08" db="UniProtKB">
        <authorList>
            <consortium name="RefSeq"/>
        </authorList>
    </citation>
    <scope>IDENTIFICATION</scope>
    <source>
        <tissue evidence="11">Whole body pupa</tissue>
    </source>
</reference>
<evidence type="ECO:0000256" key="5">
    <source>
        <dbReference type="ARBA" id="ARBA00023157"/>
    </source>
</evidence>
<dbReference type="PRINTS" id="PR00368">
    <property type="entry name" value="FADPNR"/>
</dbReference>
<dbReference type="Gene3D" id="3.30.390.30">
    <property type="match status" value="1"/>
</dbReference>
<evidence type="ECO:0000313" key="10">
    <source>
        <dbReference type="Proteomes" id="UP000092443"/>
    </source>
</evidence>
<dbReference type="Pfam" id="PF07992">
    <property type="entry name" value="Pyr_redox_2"/>
    <property type="match status" value="1"/>
</dbReference>
<comment type="similarity">
    <text evidence="1">Belongs to the class-I pyridine nucleotide-disulfide oxidoreductase family.</text>
</comment>
<dbReference type="PROSITE" id="PS51257">
    <property type="entry name" value="PROKAR_LIPOPROTEIN"/>
    <property type="match status" value="1"/>
</dbReference>
<feature type="domain" description="Pyridine nucleotide-disulphide oxidoreductase dimerisation" evidence="8">
    <location>
        <begin position="361"/>
        <end position="469"/>
    </location>
</feature>
<evidence type="ECO:0000313" key="11">
    <source>
        <dbReference type="RefSeq" id="XP_037890814.1"/>
    </source>
</evidence>
<evidence type="ECO:0000256" key="4">
    <source>
        <dbReference type="ARBA" id="ARBA00023002"/>
    </source>
</evidence>
<dbReference type="PANTHER" id="PTHR42737">
    <property type="entry name" value="GLUTATHIONE REDUCTASE"/>
    <property type="match status" value="1"/>
</dbReference>
<evidence type="ECO:0000256" key="2">
    <source>
        <dbReference type="ARBA" id="ARBA00022630"/>
    </source>
</evidence>
<dbReference type="PRINTS" id="PR00411">
    <property type="entry name" value="PNDRDTASEI"/>
</dbReference>
<feature type="binding site" evidence="7">
    <location>
        <begin position="191"/>
        <end position="198"/>
    </location>
    <ligand>
        <name>NAD(+)</name>
        <dbReference type="ChEBI" id="CHEBI:57540"/>
    </ligand>
</feature>
<feature type="binding site" evidence="7">
    <location>
        <position position="125"/>
    </location>
    <ligand>
        <name>FAD</name>
        <dbReference type="ChEBI" id="CHEBI:57692"/>
    </ligand>
</feature>
<keyword evidence="10" id="KW-1185">Reference proteome</keyword>
<dbReference type="InterPro" id="IPR036188">
    <property type="entry name" value="FAD/NAD-bd_sf"/>
</dbReference>
<evidence type="ECO:0000256" key="1">
    <source>
        <dbReference type="ARBA" id="ARBA00007532"/>
    </source>
</evidence>
<keyword evidence="7" id="KW-0520">NAD</keyword>
<comment type="cofactor">
    <cofactor evidence="7">
        <name>FAD</name>
        <dbReference type="ChEBI" id="CHEBI:57692"/>
    </cofactor>
    <text evidence="7">Binds 1 FAD per subunit.</text>
</comment>
<dbReference type="InterPro" id="IPR023753">
    <property type="entry name" value="FAD/NAD-binding_dom"/>
</dbReference>
<dbReference type="SUPFAM" id="SSF55424">
    <property type="entry name" value="FAD/NAD-linked reductases, dimerisation (C-terminal) domain"/>
    <property type="match status" value="1"/>
</dbReference>
<accession>A0A9C5Z6L3</accession>
<dbReference type="GO" id="GO:0034599">
    <property type="term" value="P:cellular response to oxidative stress"/>
    <property type="evidence" value="ECO:0007669"/>
    <property type="project" value="TreeGrafter"/>
</dbReference>
<evidence type="ECO:0000256" key="7">
    <source>
        <dbReference type="PIRSR" id="PIRSR000350-3"/>
    </source>
</evidence>
<feature type="domain" description="FAD/NAD(P)-binding" evidence="9">
    <location>
        <begin position="15"/>
        <end position="340"/>
    </location>
</feature>
<keyword evidence="4" id="KW-0560">Oxidoreductase</keyword>
<dbReference type="FunFam" id="3.50.50.60:FF:000012">
    <property type="entry name" value="Thioredoxin reductase 1, cytoplasmic"/>
    <property type="match status" value="1"/>
</dbReference>
<sequence length="477" mass="52866">MKKIEVEKHDNNYEFDLVCIGGGSGGLACALKAVELGAKVACIDPQRGAAGIYTNAGITYKKQMHQACLLGKDIRHAAYYGWNICSARKRPINWRKLISSIQNVTEDVAKEDDRMKYIKFFNGFGSFVDARSVKIKLINNEELLVTGKHILVATGTQPVYPKIPGSLEYGITSDEFFSLPSPPTGKTLCVGGGVVCMEIAGILNGLNFNVTVMARSEVLRGFDQEMVKLVMKDMTSRGVAFLQHCFPKSIALTRCKRLIVTYNNSQKNNAEEFRIFDRVIWAIGRRALLDDINISAINPALNDSEIIVNEYEETTVPNVYALGDITSGRPKLFSVAVAAGDLLAQRLFSGAGRTMNYENVARRIFTPLEYSFVGLTEEEAEERFDRSGIQIHHGYYEPLELALTHHCTNFCYMKVIAKCDEHYPILGMHITGPNAGEIMQGFSVAINSGLTLHKLFATVGVCATNAQNFTQLFNKKN</sequence>
<gene>
    <name evidence="11" type="primary">LOC119638220</name>
</gene>
<evidence type="ECO:0000256" key="3">
    <source>
        <dbReference type="ARBA" id="ARBA00022827"/>
    </source>
</evidence>
<keyword evidence="6" id="KW-0676">Redox-active center</keyword>
<feature type="binding site" evidence="7">
    <location>
        <position position="62"/>
    </location>
    <ligand>
        <name>FAD</name>
        <dbReference type="ChEBI" id="CHEBI:57692"/>
    </ligand>
</feature>
<dbReference type="KEGG" id="gfs:119638220"/>
<dbReference type="Pfam" id="PF02852">
    <property type="entry name" value="Pyr_redox_dim"/>
    <property type="match status" value="1"/>
</dbReference>
<proteinExistence type="inferred from homology"/>
<evidence type="ECO:0000256" key="6">
    <source>
        <dbReference type="ARBA" id="ARBA00023284"/>
    </source>
</evidence>
<feature type="binding site" evidence="7">
    <location>
        <position position="324"/>
    </location>
    <ligand>
        <name>FAD</name>
        <dbReference type="ChEBI" id="CHEBI:57692"/>
    </ligand>
</feature>
<dbReference type="InterPro" id="IPR001100">
    <property type="entry name" value="Pyr_nuc-diS_OxRdtase"/>
</dbReference>
<evidence type="ECO:0000259" key="9">
    <source>
        <dbReference type="Pfam" id="PF07992"/>
    </source>
</evidence>
<dbReference type="GO" id="GO:0045454">
    <property type="term" value="P:cell redox homeostasis"/>
    <property type="evidence" value="ECO:0007669"/>
    <property type="project" value="InterPro"/>
</dbReference>